<comment type="subcellular location">
    <subcellularLocation>
        <location evidence="1">Membrane</location>
        <topology evidence="1">Multi-pass membrane protein</topology>
    </subcellularLocation>
</comment>
<evidence type="ECO:0000256" key="1">
    <source>
        <dbReference type="ARBA" id="ARBA00004141"/>
    </source>
</evidence>
<dbReference type="PANTHER" id="PTHR33048">
    <property type="entry name" value="PTH11-LIKE INTEGRAL MEMBRANE PROTEIN (AFU_ORTHOLOGUE AFUA_5G11245)"/>
    <property type="match status" value="1"/>
</dbReference>
<dbReference type="Proteomes" id="UP000184330">
    <property type="component" value="Unassembled WGS sequence"/>
</dbReference>
<feature type="transmembrane region" description="Helical" evidence="6">
    <location>
        <begin position="269"/>
        <end position="291"/>
    </location>
</feature>
<feature type="transmembrane region" description="Helical" evidence="6">
    <location>
        <begin position="232"/>
        <end position="257"/>
    </location>
</feature>
<dbReference type="AlphaFoldDB" id="A0A1L7XSI9"/>
<evidence type="ECO:0000313" key="8">
    <source>
        <dbReference type="EMBL" id="CZR67937.1"/>
    </source>
</evidence>
<gene>
    <name evidence="8" type="ORF">PAC_17836</name>
</gene>
<evidence type="ECO:0000259" key="7">
    <source>
        <dbReference type="Pfam" id="PF20684"/>
    </source>
</evidence>
<feature type="transmembrane region" description="Helical" evidence="6">
    <location>
        <begin position="120"/>
        <end position="142"/>
    </location>
</feature>
<dbReference type="OrthoDB" id="444631at2759"/>
<organism evidence="8 9">
    <name type="scientific">Phialocephala subalpina</name>
    <dbReference type="NCBI Taxonomy" id="576137"/>
    <lineage>
        <taxon>Eukaryota</taxon>
        <taxon>Fungi</taxon>
        <taxon>Dikarya</taxon>
        <taxon>Ascomycota</taxon>
        <taxon>Pezizomycotina</taxon>
        <taxon>Leotiomycetes</taxon>
        <taxon>Helotiales</taxon>
        <taxon>Mollisiaceae</taxon>
        <taxon>Phialocephala</taxon>
        <taxon>Phialocephala fortinii species complex</taxon>
    </lineage>
</organism>
<keyword evidence="2 6" id="KW-0812">Transmembrane</keyword>
<dbReference type="InterPro" id="IPR049326">
    <property type="entry name" value="Rhodopsin_dom_fungi"/>
</dbReference>
<dbReference type="PANTHER" id="PTHR33048:SF47">
    <property type="entry name" value="INTEGRAL MEMBRANE PROTEIN-RELATED"/>
    <property type="match status" value="1"/>
</dbReference>
<evidence type="ECO:0000256" key="2">
    <source>
        <dbReference type="ARBA" id="ARBA00022692"/>
    </source>
</evidence>
<dbReference type="STRING" id="576137.A0A1L7XSI9"/>
<keyword evidence="9" id="KW-1185">Reference proteome</keyword>
<feature type="transmembrane region" description="Helical" evidence="6">
    <location>
        <begin position="154"/>
        <end position="180"/>
    </location>
</feature>
<proteinExistence type="inferred from homology"/>
<dbReference type="GO" id="GO:0016020">
    <property type="term" value="C:membrane"/>
    <property type="evidence" value="ECO:0007669"/>
    <property type="project" value="UniProtKB-SubCell"/>
</dbReference>
<dbReference type="Pfam" id="PF20684">
    <property type="entry name" value="Fung_rhodopsin"/>
    <property type="match status" value="1"/>
</dbReference>
<sequence>MSSIAFNVVGPAIVGTIPPPPGVTPNFVNPEYIGNRILVLNIIFLLLATIVVGLRMYSRLCIISNAGTEDYATILLEIGPVRRFFYRFHNTWVQPPSRRCVHLWDVPVTTFSPYFLKIDLISTILYCLCILFIKLSILLLYLRISPDRKFRAAVYLVIVIVIGYNLGSAFVNLFGCHPIAKTWDLSISFGSCIDRPAFYLANSGLNIGTDLIMVVLPIPMLRNLRLPMRQKVGLIGIFMAGSFLESVCIVSIIRLKYLFPLLSNPDTTYILVPALIWCTIEINVGIICASLPTLKPVLQRHLPILLGSSATNSNRAVRSIRRHTLGYQPDLELGEVPSNRDTFRKNAGRTTTCSSGLKNESQEEMVAAKGHDIVKTTEMSLEYSDAGRCVSRDSASETVV</sequence>
<evidence type="ECO:0000256" key="6">
    <source>
        <dbReference type="SAM" id="Phobius"/>
    </source>
</evidence>
<reference evidence="8 9" key="1">
    <citation type="submission" date="2016-03" db="EMBL/GenBank/DDBJ databases">
        <authorList>
            <person name="Ploux O."/>
        </authorList>
    </citation>
    <scope>NUCLEOTIDE SEQUENCE [LARGE SCALE GENOMIC DNA]</scope>
    <source>
        <strain evidence="8 9">UAMH 11012</strain>
    </source>
</reference>
<name>A0A1L7XSI9_9HELO</name>
<keyword evidence="4 6" id="KW-0472">Membrane</keyword>
<evidence type="ECO:0000313" key="9">
    <source>
        <dbReference type="Proteomes" id="UP000184330"/>
    </source>
</evidence>
<dbReference type="EMBL" id="FJOG01000049">
    <property type="protein sequence ID" value="CZR67937.1"/>
    <property type="molecule type" value="Genomic_DNA"/>
</dbReference>
<keyword evidence="3 6" id="KW-1133">Transmembrane helix</keyword>
<feature type="domain" description="Rhodopsin" evidence="7">
    <location>
        <begin position="54"/>
        <end position="300"/>
    </location>
</feature>
<protein>
    <submittedName>
        <fullName evidence="8">Related to integral membrane protein</fullName>
    </submittedName>
</protein>
<evidence type="ECO:0000256" key="4">
    <source>
        <dbReference type="ARBA" id="ARBA00023136"/>
    </source>
</evidence>
<feature type="transmembrane region" description="Helical" evidence="6">
    <location>
        <begin position="37"/>
        <end position="57"/>
    </location>
</feature>
<accession>A0A1L7XSI9</accession>
<dbReference type="InterPro" id="IPR052337">
    <property type="entry name" value="SAT4-like"/>
</dbReference>
<evidence type="ECO:0000256" key="3">
    <source>
        <dbReference type="ARBA" id="ARBA00022989"/>
    </source>
</evidence>
<comment type="similarity">
    <text evidence="5">Belongs to the SAT4 family.</text>
</comment>
<evidence type="ECO:0000256" key="5">
    <source>
        <dbReference type="ARBA" id="ARBA00038359"/>
    </source>
</evidence>